<evidence type="ECO:0000256" key="1">
    <source>
        <dbReference type="SAM" id="MobiDB-lite"/>
    </source>
</evidence>
<feature type="domain" description="DBP10 C-terminal" evidence="2">
    <location>
        <begin position="40"/>
        <end position="108"/>
    </location>
</feature>
<gene>
    <name evidence="3" type="ORF">SINC0208_LOCUS14074</name>
</gene>
<dbReference type="SMART" id="SM01123">
    <property type="entry name" value="DBP10CT"/>
    <property type="match status" value="1"/>
</dbReference>
<dbReference type="InterPro" id="IPR012541">
    <property type="entry name" value="DBP10_C"/>
</dbReference>
<proteinExistence type="predicted"/>
<dbReference type="GO" id="GO:0003723">
    <property type="term" value="F:RNA binding"/>
    <property type="evidence" value="ECO:0007669"/>
    <property type="project" value="InterPro"/>
</dbReference>
<feature type="compositionally biased region" description="Basic and acidic residues" evidence="1">
    <location>
        <begin position="117"/>
        <end position="140"/>
    </location>
</feature>
<feature type="compositionally biased region" description="Basic and acidic residues" evidence="1">
    <location>
        <begin position="147"/>
        <end position="160"/>
    </location>
</feature>
<evidence type="ECO:0000313" key="3">
    <source>
        <dbReference type="EMBL" id="CAE0333436.1"/>
    </source>
</evidence>
<accession>A0A7S3IUR7</accession>
<name>A0A7S3IUR7_9SPIT</name>
<dbReference type="GO" id="GO:0005524">
    <property type="term" value="F:ATP binding"/>
    <property type="evidence" value="ECO:0007669"/>
    <property type="project" value="InterPro"/>
</dbReference>
<dbReference type="GO" id="GO:0005634">
    <property type="term" value="C:nucleus"/>
    <property type="evidence" value="ECO:0007669"/>
    <property type="project" value="InterPro"/>
</dbReference>
<dbReference type="GO" id="GO:0003724">
    <property type="term" value="F:RNA helicase activity"/>
    <property type="evidence" value="ECO:0007669"/>
    <property type="project" value="InterPro"/>
</dbReference>
<dbReference type="AlphaFoldDB" id="A0A7S3IUR7"/>
<protein>
    <recommendedName>
        <fullName evidence="2">DBP10 C-terminal domain-containing protein</fullName>
    </recommendedName>
</protein>
<organism evidence="3">
    <name type="scientific">Strombidium inclinatum</name>
    <dbReference type="NCBI Taxonomy" id="197538"/>
    <lineage>
        <taxon>Eukaryota</taxon>
        <taxon>Sar</taxon>
        <taxon>Alveolata</taxon>
        <taxon>Ciliophora</taxon>
        <taxon>Intramacronucleata</taxon>
        <taxon>Spirotrichea</taxon>
        <taxon>Oligotrichia</taxon>
        <taxon>Strombidiidae</taxon>
        <taxon>Strombidium</taxon>
    </lineage>
</organism>
<sequence>MSDYKSNSFVAHEKVLTADNQPSSLWGEGEKSFLEDVTMNLIDDDVTKNLKGQTAMKWDPIKKKYVLKKVDREGKVIAEKRNESGKKITKKMKEKKKEQSIYKKWQQRTHLSLQKTGEMEDFKSVDQAKRASDARRTLKDFKKRHGKDLMKGEDAKSYSKMLEKKKTKMISKIKENAGKSKKQR</sequence>
<evidence type="ECO:0000259" key="2">
    <source>
        <dbReference type="SMART" id="SM01123"/>
    </source>
</evidence>
<reference evidence="3" key="1">
    <citation type="submission" date="2021-01" db="EMBL/GenBank/DDBJ databases">
        <authorList>
            <person name="Corre E."/>
            <person name="Pelletier E."/>
            <person name="Niang G."/>
            <person name="Scheremetjew M."/>
            <person name="Finn R."/>
            <person name="Kale V."/>
            <person name="Holt S."/>
            <person name="Cochrane G."/>
            <person name="Meng A."/>
            <person name="Brown T."/>
            <person name="Cohen L."/>
        </authorList>
    </citation>
    <scope>NUCLEOTIDE SEQUENCE</scope>
    <source>
        <strain evidence="3">S3</strain>
    </source>
</reference>
<feature type="region of interest" description="Disordered" evidence="1">
    <location>
        <begin position="165"/>
        <end position="184"/>
    </location>
</feature>
<feature type="region of interest" description="Disordered" evidence="1">
    <location>
        <begin position="81"/>
        <end position="160"/>
    </location>
</feature>
<dbReference type="EMBL" id="HBIH01035351">
    <property type="protein sequence ID" value="CAE0333436.1"/>
    <property type="molecule type" value="Transcribed_RNA"/>
</dbReference>